<evidence type="ECO:0000256" key="2">
    <source>
        <dbReference type="ARBA" id="ARBA00022741"/>
    </source>
</evidence>
<organism evidence="6 7">
    <name type="scientific">Candidatus Woesebacteria bacterium GW2011_GWA1_39_21</name>
    <dbReference type="NCBI Taxonomy" id="1618550"/>
    <lineage>
        <taxon>Bacteria</taxon>
        <taxon>Candidatus Woeseibacteriota</taxon>
    </lineage>
</organism>
<keyword evidence="1 6" id="KW-0436">Ligase</keyword>
<sequence length="295" mass="34073">MVSEFVLILYFLIIYLLWLLTCVLQVLVWTYWVQVKEYRFDRLWSFFKTSDGKSKLFFYFFLLKSVSLPLGFLSKFLVPFTVPYLTILLMIIIFKSKAIGFRKPVLTKRMQIILLFSFLPLLMPLILPLNLGIILGEFLLPIGTVCGVVVTSYLTRKTKLKEKLEAVEKLRKVNPFVIAITGSYGKTTTKDFVTHFLSQKYKTQKTEKSENTFFGVVRTINNKLTNDTRYFVCEIGAYKKGEIKELAEVVKPKMAIITGIEPQHVDLFGSMNNLKDAKFEIVDSLKNEGFAIFNL</sequence>
<keyword evidence="4" id="KW-0472">Membrane</keyword>
<gene>
    <name evidence="6" type="ORF">UT39_C0003G0048</name>
</gene>
<keyword evidence="4" id="KW-0812">Transmembrane</keyword>
<dbReference type="AlphaFoldDB" id="A0A0G0N6G5"/>
<keyword evidence="2" id="KW-0547">Nucleotide-binding</keyword>
<name>A0A0G0N6G5_9BACT</name>
<dbReference type="Proteomes" id="UP000034246">
    <property type="component" value="Unassembled WGS sequence"/>
</dbReference>
<keyword evidence="3" id="KW-0067">ATP-binding</keyword>
<dbReference type="PANTHER" id="PTHR43024:SF1">
    <property type="entry name" value="UDP-N-ACETYLMURAMOYL-TRIPEPTIDE--D-ALANYL-D-ALANINE LIGASE"/>
    <property type="match status" value="1"/>
</dbReference>
<feature type="transmembrane region" description="Helical" evidence="4">
    <location>
        <begin position="110"/>
        <end position="127"/>
    </location>
</feature>
<reference evidence="6 7" key="1">
    <citation type="journal article" date="2015" name="Nature">
        <title>rRNA introns, odd ribosomes, and small enigmatic genomes across a large radiation of phyla.</title>
        <authorList>
            <person name="Brown C.T."/>
            <person name="Hug L.A."/>
            <person name="Thomas B.C."/>
            <person name="Sharon I."/>
            <person name="Castelle C.J."/>
            <person name="Singh A."/>
            <person name="Wilkins M.J."/>
            <person name="Williams K.H."/>
            <person name="Banfield J.F."/>
        </authorList>
    </citation>
    <scope>NUCLEOTIDE SEQUENCE [LARGE SCALE GENOMIC DNA]</scope>
</reference>
<dbReference type="InterPro" id="IPR051046">
    <property type="entry name" value="MurCDEF_CellWall_CoF430Synth"/>
</dbReference>
<dbReference type="Gene3D" id="3.40.1190.10">
    <property type="entry name" value="Mur-like, catalytic domain"/>
    <property type="match status" value="1"/>
</dbReference>
<keyword evidence="4" id="KW-1133">Transmembrane helix</keyword>
<feature type="transmembrane region" description="Helical" evidence="4">
    <location>
        <begin position="133"/>
        <end position="154"/>
    </location>
</feature>
<evidence type="ECO:0000259" key="5">
    <source>
        <dbReference type="Pfam" id="PF08245"/>
    </source>
</evidence>
<comment type="caution">
    <text evidence="6">The sequence shown here is derived from an EMBL/GenBank/DDBJ whole genome shotgun (WGS) entry which is preliminary data.</text>
</comment>
<evidence type="ECO:0000313" key="7">
    <source>
        <dbReference type="Proteomes" id="UP000034246"/>
    </source>
</evidence>
<feature type="domain" description="Mur ligase central" evidence="5">
    <location>
        <begin position="180"/>
        <end position="294"/>
    </location>
</feature>
<accession>A0A0G0N6G5</accession>
<evidence type="ECO:0000256" key="3">
    <source>
        <dbReference type="ARBA" id="ARBA00022840"/>
    </source>
</evidence>
<dbReference type="EMBL" id="LBWP01000003">
    <property type="protein sequence ID" value="KKR11779.1"/>
    <property type="molecule type" value="Genomic_DNA"/>
</dbReference>
<evidence type="ECO:0000313" key="6">
    <source>
        <dbReference type="EMBL" id="KKR11779.1"/>
    </source>
</evidence>
<dbReference type="InterPro" id="IPR036565">
    <property type="entry name" value="Mur-like_cat_sf"/>
</dbReference>
<dbReference type="Pfam" id="PF08245">
    <property type="entry name" value="Mur_ligase_M"/>
    <property type="match status" value="1"/>
</dbReference>
<proteinExistence type="predicted"/>
<feature type="transmembrane region" description="Helical" evidence="4">
    <location>
        <begin position="6"/>
        <end position="35"/>
    </location>
</feature>
<protein>
    <submittedName>
        <fullName evidence="6">UDP-N-acetylmuramoyl-tripeptide-D-alanyl-D-alanine ligase</fullName>
    </submittedName>
</protein>
<dbReference type="GO" id="GO:0016881">
    <property type="term" value="F:acid-amino acid ligase activity"/>
    <property type="evidence" value="ECO:0007669"/>
    <property type="project" value="InterPro"/>
</dbReference>
<evidence type="ECO:0000256" key="4">
    <source>
        <dbReference type="SAM" id="Phobius"/>
    </source>
</evidence>
<dbReference type="GO" id="GO:0005524">
    <property type="term" value="F:ATP binding"/>
    <property type="evidence" value="ECO:0007669"/>
    <property type="project" value="UniProtKB-KW"/>
</dbReference>
<dbReference type="SUPFAM" id="SSF53623">
    <property type="entry name" value="MurD-like peptide ligases, catalytic domain"/>
    <property type="match status" value="1"/>
</dbReference>
<evidence type="ECO:0000256" key="1">
    <source>
        <dbReference type="ARBA" id="ARBA00022598"/>
    </source>
</evidence>
<dbReference type="STRING" id="1618550.UT39_C0003G0048"/>
<feature type="transmembrane region" description="Helical" evidence="4">
    <location>
        <begin position="80"/>
        <end position="98"/>
    </location>
</feature>
<dbReference type="PANTHER" id="PTHR43024">
    <property type="entry name" value="UDP-N-ACETYLMURAMOYL-TRIPEPTIDE--D-ALANYL-D-ALANINE LIGASE"/>
    <property type="match status" value="1"/>
</dbReference>
<dbReference type="InterPro" id="IPR013221">
    <property type="entry name" value="Mur_ligase_cen"/>
</dbReference>